<reference evidence="2" key="1">
    <citation type="journal article" date="2014" name="Front. Microbiol.">
        <title>High frequency of phylogenetically diverse reductive dehalogenase-homologous genes in deep subseafloor sedimentary metagenomes.</title>
        <authorList>
            <person name="Kawai M."/>
            <person name="Futagami T."/>
            <person name="Toyoda A."/>
            <person name="Takaki Y."/>
            <person name="Nishi S."/>
            <person name="Hori S."/>
            <person name="Arai W."/>
            <person name="Tsubouchi T."/>
            <person name="Morono Y."/>
            <person name="Uchiyama I."/>
            <person name="Ito T."/>
            <person name="Fujiyama A."/>
            <person name="Inagaki F."/>
            <person name="Takami H."/>
        </authorList>
    </citation>
    <scope>NUCLEOTIDE SEQUENCE</scope>
    <source>
        <strain evidence="2">Expedition CK06-06</strain>
    </source>
</reference>
<name>X1SXX6_9ZZZZ</name>
<gene>
    <name evidence="2" type="ORF">S12H4_16684</name>
</gene>
<protein>
    <recommendedName>
        <fullName evidence="1">HTH cro/C1-type domain-containing protein</fullName>
    </recommendedName>
</protein>
<proteinExistence type="predicted"/>
<feature type="domain" description="HTH cro/C1-type" evidence="1">
    <location>
        <begin position="9"/>
        <end position="62"/>
    </location>
</feature>
<dbReference type="CDD" id="cd00093">
    <property type="entry name" value="HTH_XRE"/>
    <property type="match status" value="1"/>
</dbReference>
<dbReference type="EMBL" id="BARW01008088">
    <property type="protein sequence ID" value="GAI80190.1"/>
    <property type="molecule type" value="Genomic_DNA"/>
</dbReference>
<dbReference type="InterPro" id="IPR010982">
    <property type="entry name" value="Lambda_DNA-bd_dom_sf"/>
</dbReference>
<comment type="caution">
    <text evidence="2">The sequence shown here is derived from an EMBL/GenBank/DDBJ whole genome shotgun (WGS) entry which is preliminary data.</text>
</comment>
<dbReference type="Gene3D" id="1.10.260.40">
    <property type="entry name" value="lambda repressor-like DNA-binding domains"/>
    <property type="match status" value="1"/>
</dbReference>
<dbReference type="AlphaFoldDB" id="X1SXX6"/>
<evidence type="ECO:0000313" key="2">
    <source>
        <dbReference type="EMBL" id="GAI80190.1"/>
    </source>
</evidence>
<dbReference type="SUPFAM" id="SSF47413">
    <property type="entry name" value="lambda repressor-like DNA-binding domains"/>
    <property type="match status" value="1"/>
</dbReference>
<dbReference type="GO" id="GO:0003677">
    <property type="term" value="F:DNA binding"/>
    <property type="evidence" value="ECO:0007669"/>
    <property type="project" value="InterPro"/>
</dbReference>
<evidence type="ECO:0000259" key="1">
    <source>
        <dbReference type="PROSITE" id="PS50943"/>
    </source>
</evidence>
<organism evidence="2">
    <name type="scientific">marine sediment metagenome</name>
    <dbReference type="NCBI Taxonomy" id="412755"/>
    <lineage>
        <taxon>unclassified sequences</taxon>
        <taxon>metagenomes</taxon>
        <taxon>ecological metagenomes</taxon>
    </lineage>
</organism>
<sequence>MKTEQTRRLVKFKEESGWTTLKIANLLGIHPQTLVYWLSGKYSPSKHVKPKVEEFLDTYSYNRTKTHRP</sequence>
<accession>X1SXX6</accession>
<dbReference type="PROSITE" id="PS50943">
    <property type="entry name" value="HTH_CROC1"/>
    <property type="match status" value="1"/>
</dbReference>
<dbReference type="InterPro" id="IPR001387">
    <property type="entry name" value="Cro/C1-type_HTH"/>
</dbReference>